<comment type="caution">
    <text evidence="2">The sequence shown here is derived from an EMBL/GenBank/DDBJ whole genome shotgun (WGS) entry which is preliminary data.</text>
</comment>
<keyword evidence="3" id="KW-1185">Reference proteome</keyword>
<dbReference type="EMBL" id="JAVUPU010000003">
    <property type="protein sequence ID" value="MDT9598581.1"/>
    <property type="molecule type" value="Genomic_DNA"/>
</dbReference>
<evidence type="ECO:0000313" key="2">
    <source>
        <dbReference type="EMBL" id="MDT9598581.1"/>
    </source>
</evidence>
<dbReference type="RefSeq" id="WP_315724765.1">
    <property type="nucleotide sequence ID" value="NZ_JAVUPU010000003.1"/>
</dbReference>
<name>A0ABU3Q590_9SPHN</name>
<dbReference type="Proteomes" id="UP001259572">
    <property type="component" value="Unassembled WGS sequence"/>
</dbReference>
<evidence type="ECO:0000256" key="1">
    <source>
        <dbReference type="SAM" id="SignalP"/>
    </source>
</evidence>
<dbReference type="NCBIfam" id="TIGR04433">
    <property type="entry name" value="UrcA_uranyl"/>
    <property type="match status" value="1"/>
</dbReference>
<sequence>MKIIFAIVALAATTCAIPANAQDVRDRSEIVHYADLDLATDAGRTELDRRLRVAIKAACGTASDAHPGGKNEVRRCREATRAIAARQREIAMASAERRSATRYASER</sequence>
<gene>
    <name evidence="2" type="ORF">RQX22_06425</name>
</gene>
<proteinExistence type="predicted"/>
<accession>A0ABU3Q590</accession>
<organism evidence="2 3">
    <name type="scientific">Sphingosinicella rhizophila</name>
    <dbReference type="NCBI Taxonomy" id="3050082"/>
    <lineage>
        <taxon>Bacteria</taxon>
        <taxon>Pseudomonadati</taxon>
        <taxon>Pseudomonadota</taxon>
        <taxon>Alphaproteobacteria</taxon>
        <taxon>Sphingomonadales</taxon>
        <taxon>Sphingosinicellaceae</taxon>
        <taxon>Sphingosinicella</taxon>
    </lineage>
</organism>
<feature type="signal peptide" evidence="1">
    <location>
        <begin position="1"/>
        <end position="21"/>
    </location>
</feature>
<protein>
    <submittedName>
        <fullName evidence="2">UrcA family protein</fullName>
    </submittedName>
</protein>
<evidence type="ECO:0000313" key="3">
    <source>
        <dbReference type="Proteomes" id="UP001259572"/>
    </source>
</evidence>
<dbReference type="InterPro" id="IPR030972">
    <property type="entry name" value="UrcA_uranyl"/>
</dbReference>
<keyword evidence="1" id="KW-0732">Signal</keyword>
<feature type="chain" id="PRO_5045685967" evidence="1">
    <location>
        <begin position="22"/>
        <end position="107"/>
    </location>
</feature>
<reference evidence="2 3" key="1">
    <citation type="submission" date="2023-05" db="EMBL/GenBank/DDBJ databases">
        <authorList>
            <person name="Guo Y."/>
        </authorList>
    </citation>
    <scope>NUCLEOTIDE SEQUENCE [LARGE SCALE GENOMIC DNA]</scope>
    <source>
        <strain evidence="2 3">GR2756</strain>
    </source>
</reference>